<dbReference type="PATRIC" id="fig|883114.3.peg.603"/>
<accession>H3NMQ0</accession>
<gene>
    <name evidence="2" type="ORF">HMPREF9709_00611</name>
</gene>
<dbReference type="InterPro" id="IPR036390">
    <property type="entry name" value="WH_DNA-bd_sf"/>
</dbReference>
<dbReference type="PANTHER" id="PTHR33169:SF14">
    <property type="entry name" value="TRANSCRIPTIONAL REGULATOR RV3488"/>
    <property type="match status" value="1"/>
</dbReference>
<evidence type="ECO:0000313" key="3">
    <source>
        <dbReference type="Proteomes" id="UP000004191"/>
    </source>
</evidence>
<reference evidence="2 3" key="1">
    <citation type="submission" date="2012-01" db="EMBL/GenBank/DDBJ databases">
        <title>The Genome Sequence of Helcococcus kunzii ATCC 51366.</title>
        <authorList>
            <consortium name="The Broad Institute Genome Sequencing Platform"/>
            <person name="Earl A."/>
            <person name="Ward D."/>
            <person name="Feldgarden M."/>
            <person name="Gevers D."/>
            <person name="Huys G."/>
            <person name="Young S.K."/>
            <person name="Zeng Q."/>
            <person name="Gargeya S."/>
            <person name="Fitzgerald M."/>
            <person name="Haas B."/>
            <person name="Abouelleil A."/>
            <person name="Alvarado L."/>
            <person name="Arachchi H.M."/>
            <person name="Berlin A."/>
            <person name="Chapman S.B."/>
            <person name="Gearin G."/>
            <person name="Goldberg J."/>
            <person name="Griggs A."/>
            <person name="Gujja S."/>
            <person name="Hansen M."/>
            <person name="Heiman D."/>
            <person name="Howarth C."/>
            <person name="Larimer J."/>
            <person name="Lui A."/>
            <person name="MacDonald P.J.P."/>
            <person name="McCowen C."/>
            <person name="Montmayeur A."/>
            <person name="Murphy C."/>
            <person name="Neiman D."/>
            <person name="Pearson M."/>
            <person name="Priest M."/>
            <person name="Roberts A."/>
            <person name="Saif S."/>
            <person name="Shea T."/>
            <person name="Sisk P."/>
            <person name="Stolte C."/>
            <person name="Sykes S."/>
            <person name="Wortman J."/>
            <person name="Nusbaum C."/>
            <person name="Birren B."/>
        </authorList>
    </citation>
    <scope>NUCLEOTIDE SEQUENCE [LARGE SCALE GENOMIC DNA]</scope>
    <source>
        <strain evidence="2 3">ATCC 51366</strain>
    </source>
</reference>
<feature type="domain" description="Transcription regulator PadR N-terminal" evidence="1">
    <location>
        <begin position="17"/>
        <end position="88"/>
    </location>
</feature>
<dbReference type="CDD" id="cd00090">
    <property type="entry name" value="HTH_ARSR"/>
    <property type="match status" value="1"/>
</dbReference>
<dbReference type="eggNOG" id="COG1695">
    <property type="taxonomic scope" value="Bacteria"/>
</dbReference>
<dbReference type="RefSeq" id="WP_005397863.1">
    <property type="nucleotide sequence ID" value="NZ_JH601088.1"/>
</dbReference>
<dbReference type="STRING" id="883114.HMPREF9709_00611"/>
<dbReference type="EMBL" id="AGEI01000019">
    <property type="protein sequence ID" value="EHR34641.1"/>
    <property type="molecule type" value="Genomic_DNA"/>
</dbReference>
<dbReference type="OrthoDB" id="9808017at2"/>
<sequence length="108" mass="13083">MTEISSDILRGYTDLIILYILYETPSYGYEISKTITEISQEKLIMKETTLYSAFKRLEKSNYIESFKSEKEDRSRRTYYRITDNGKKYYLEKTKEWDLTKQIIEKFII</sequence>
<dbReference type="SUPFAM" id="SSF46785">
    <property type="entry name" value="Winged helix' DNA-binding domain"/>
    <property type="match status" value="1"/>
</dbReference>
<dbReference type="InterPro" id="IPR036388">
    <property type="entry name" value="WH-like_DNA-bd_sf"/>
</dbReference>
<dbReference type="AlphaFoldDB" id="H3NMQ0"/>
<dbReference type="InterPro" id="IPR005149">
    <property type="entry name" value="Tscrpt_reg_PadR_N"/>
</dbReference>
<dbReference type="Gene3D" id="1.10.10.10">
    <property type="entry name" value="Winged helix-like DNA-binding domain superfamily/Winged helix DNA-binding domain"/>
    <property type="match status" value="1"/>
</dbReference>
<evidence type="ECO:0000259" key="1">
    <source>
        <dbReference type="Pfam" id="PF03551"/>
    </source>
</evidence>
<dbReference type="Pfam" id="PF03551">
    <property type="entry name" value="PadR"/>
    <property type="match status" value="1"/>
</dbReference>
<dbReference type="InterPro" id="IPR011991">
    <property type="entry name" value="ArsR-like_HTH"/>
</dbReference>
<protein>
    <recommendedName>
        <fullName evidence="1">Transcription regulator PadR N-terminal domain-containing protein</fullName>
    </recommendedName>
</protein>
<dbReference type="GeneID" id="96998616"/>
<organism evidence="2 3">
    <name type="scientific">Helcococcus kunzii ATCC 51366</name>
    <dbReference type="NCBI Taxonomy" id="883114"/>
    <lineage>
        <taxon>Bacteria</taxon>
        <taxon>Bacillati</taxon>
        <taxon>Bacillota</taxon>
        <taxon>Tissierellia</taxon>
        <taxon>Tissierellales</taxon>
        <taxon>Peptoniphilaceae</taxon>
        <taxon>Helcococcus</taxon>
    </lineage>
</organism>
<dbReference type="PANTHER" id="PTHR33169">
    <property type="entry name" value="PADR-FAMILY TRANSCRIPTIONAL REGULATOR"/>
    <property type="match status" value="1"/>
</dbReference>
<dbReference type="Proteomes" id="UP000004191">
    <property type="component" value="Unassembled WGS sequence"/>
</dbReference>
<comment type="caution">
    <text evidence="2">The sequence shown here is derived from an EMBL/GenBank/DDBJ whole genome shotgun (WGS) entry which is preliminary data.</text>
</comment>
<proteinExistence type="predicted"/>
<dbReference type="InterPro" id="IPR052509">
    <property type="entry name" value="Metal_resp_DNA-bind_regulator"/>
</dbReference>
<keyword evidence="3" id="KW-1185">Reference proteome</keyword>
<evidence type="ECO:0000313" key="2">
    <source>
        <dbReference type="EMBL" id="EHR34641.1"/>
    </source>
</evidence>
<dbReference type="HOGENOM" id="CLU_063440_3_3_9"/>
<name>H3NMQ0_9FIRM</name>